<dbReference type="PANTHER" id="PTHR30483">
    <property type="entry name" value="LEUCINE-SPECIFIC-BINDING PROTEIN"/>
    <property type="match status" value="1"/>
</dbReference>
<dbReference type="InterPro" id="IPR051010">
    <property type="entry name" value="BCAA_transport"/>
</dbReference>
<evidence type="ECO:0000256" key="4">
    <source>
        <dbReference type="ARBA" id="ARBA00022970"/>
    </source>
</evidence>
<evidence type="ECO:0000256" key="3">
    <source>
        <dbReference type="ARBA" id="ARBA00022729"/>
    </source>
</evidence>
<keyword evidence="3 5" id="KW-0732">Signal</keyword>
<dbReference type="PRINTS" id="PR00337">
    <property type="entry name" value="LEUILEVALBP"/>
</dbReference>
<dbReference type="Pfam" id="PF13458">
    <property type="entry name" value="Peripla_BP_6"/>
    <property type="match status" value="1"/>
</dbReference>
<dbReference type="CDD" id="cd06330">
    <property type="entry name" value="PBP1_As_SBP-like"/>
    <property type="match status" value="1"/>
</dbReference>
<name>A0A941EBZ0_9ACTN</name>
<organism evidence="7 8">
    <name type="scientific">Actinospica acidithermotolerans</name>
    <dbReference type="NCBI Taxonomy" id="2828514"/>
    <lineage>
        <taxon>Bacteria</taxon>
        <taxon>Bacillati</taxon>
        <taxon>Actinomycetota</taxon>
        <taxon>Actinomycetes</taxon>
        <taxon>Catenulisporales</taxon>
        <taxon>Actinospicaceae</taxon>
        <taxon>Actinospica</taxon>
    </lineage>
</organism>
<comment type="caution">
    <text evidence="7">The sequence shown here is derived from an EMBL/GenBank/DDBJ whole genome shotgun (WGS) entry which is preliminary data.</text>
</comment>
<evidence type="ECO:0000259" key="6">
    <source>
        <dbReference type="Pfam" id="PF13458"/>
    </source>
</evidence>
<dbReference type="RefSeq" id="WP_212518789.1">
    <property type="nucleotide sequence ID" value="NZ_JAGSOH010000039.1"/>
</dbReference>
<proteinExistence type="inferred from homology"/>
<comment type="similarity">
    <text evidence="1">Belongs to the leucine-binding protein family.</text>
</comment>
<sequence>MARFNAQRWTGLAAALLMCGSAAACANAAAGTGGSGGAGGGSGSGGTVTIGESTTLSGAIASLGQTGLQGVQLAAADINAKGGLLGKQIKVVSADDAATPATGVSNVRTMLDADHAVAIFGPVASSVASAEEQITNAQQIPIFLHTSNDIGLTTTTYSKYVFQDVPNTVMEPRAAADYLATQLHGKSVTIATFAPNYSFGQDTVAGFIQALKAENVHYTLVKQEFPPLGATDISSYLAAIESAQPDYVFNAQFGGDLVAFTKQAESYGLFAKTKVIAMYDYSVLQSLGSAAPTGAIGFDRAPYWTDDNSTMSAFVDEFRAKYGDAPSEWAILGYAAVQQWAWGVEHAKSFSGDAVSAALSGASPATILGSPQIRACDHQTELPEYVGTVSAQAASSSDPTHLWDTPAFEAQFDQIDYSCAQMTALQK</sequence>
<keyword evidence="2" id="KW-0813">Transport</keyword>
<evidence type="ECO:0000313" key="8">
    <source>
        <dbReference type="Proteomes" id="UP000676325"/>
    </source>
</evidence>
<feature type="chain" id="PRO_5039703474" evidence="5">
    <location>
        <begin position="25"/>
        <end position="427"/>
    </location>
</feature>
<dbReference type="InterPro" id="IPR028081">
    <property type="entry name" value="Leu-bd"/>
</dbReference>
<dbReference type="PROSITE" id="PS51257">
    <property type="entry name" value="PROKAR_LIPOPROTEIN"/>
    <property type="match status" value="1"/>
</dbReference>
<protein>
    <submittedName>
        <fullName evidence="7">ABC transporter substrate-binding protein</fullName>
    </submittedName>
</protein>
<dbReference type="AlphaFoldDB" id="A0A941EBZ0"/>
<gene>
    <name evidence="7" type="ORF">KDK95_15115</name>
</gene>
<keyword evidence="8" id="KW-1185">Reference proteome</keyword>
<evidence type="ECO:0000256" key="5">
    <source>
        <dbReference type="SAM" id="SignalP"/>
    </source>
</evidence>
<dbReference type="PANTHER" id="PTHR30483:SF37">
    <property type="entry name" value="ABC TRANSPORTER SUBSTRATE-BINDING PROTEIN"/>
    <property type="match status" value="1"/>
</dbReference>
<feature type="signal peptide" evidence="5">
    <location>
        <begin position="1"/>
        <end position="24"/>
    </location>
</feature>
<dbReference type="EMBL" id="JAGSOH010000039">
    <property type="protein sequence ID" value="MBR7827647.1"/>
    <property type="molecule type" value="Genomic_DNA"/>
</dbReference>
<evidence type="ECO:0000313" key="7">
    <source>
        <dbReference type="EMBL" id="MBR7827647.1"/>
    </source>
</evidence>
<dbReference type="GO" id="GO:0006865">
    <property type="term" value="P:amino acid transport"/>
    <property type="evidence" value="ECO:0007669"/>
    <property type="project" value="UniProtKB-KW"/>
</dbReference>
<evidence type="ECO:0000256" key="2">
    <source>
        <dbReference type="ARBA" id="ARBA00022448"/>
    </source>
</evidence>
<evidence type="ECO:0000256" key="1">
    <source>
        <dbReference type="ARBA" id="ARBA00010062"/>
    </source>
</evidence>
<dbReference type="SUPFAM" id="SSF53822">
    <property type="entry name" value="Periplasmic binding protein-like I"/>
    <property type="match status" value="1"/>
</dbReference>
<reference evidence="7" key="1">
    <citation type="submission" date="2021-04" db="EMBL/GenBank/DDBJ databases">
        <title>Genome based classification of Actinospica acidithermotolerans sp. nov., an actinobacterium isolated from an Indonesian hot spring.</title>
        <authorList>
            <person name="Kusuma A.B."/>
            <person name="Putra K.E."/>
            <person name="Nafisah S."/>
            <person name="Loh J."/>
            <person name="Nouioui I."/>
            <person name="Goodfellow M."/>
        </authorList>
    </citation>
    <scope>NUCLEOTIDE SEQUENCE</scope>
    <source>
        <strain evidence="7">MGRD01-02</strain>
    </source>
</reference>
<dbReference type="Proteomes" id="UP000676325">
    <property type="component" value="Unassembled WGS sequence"/>
</dbReference>
<accession>A0A941EBZ0</accession>
<dbReference type="Gene3D" id="3.40.50.2300">
    <property type="match status" value="2"/>
</dbReference>
<dbReference type="InterPro" id="IPR028082">
    <property type="entry name" value="Peripla_BP_I"/>
</dbReference>
<keyword evidence="4" id="KW-0029">Amino-acid transport</keyword>
<feature type="domain" description="Leucine-binding protein" evidence="6">
    <location>
        <begin position="47"/>
        <end position="390"/>
    </location>
</feature>
<dbReference type="InterPro" id="IPR000709">
    <property type="entry name" value="Leu_Ile_Val-bd"/>
</dbReference>